<dbReference type="SUPFAM" id="SSF74653">
    <property type="entry name" value="TolA/TonB C-terminal domain"/>
    <property type="match status" value="1"/>
</dbReference>
<keyword evidence="2" id="KW-0812">Transmembrane</keyword>
<evidence type="ECO:0000256" key="5">
    <source>
        <dbReference type="SAM" id="MobiDB-lite"/>
    </source>
</evidence>
<keyword evidence="6" id="KW-0732">Signal</keyword>
<evidence type="ECO:0000256" key="4">
    <source>
        <dbReference type="ARBA" id="ARBA00023136"/>
    </source>
</evidence>
<dbReference type="NCBIfam" id="TIGR01352">
    <property type="entry name" value="tonB_Cterm"/>
    <property type="match status" value="1"/>
</dbReference>
<keyword evidence="4" id="KW-0472">Membrane</keyword>
<reference evidence="7" key="1">
    <citation type="submission" date="2021-02" db="EMBL/GenBank/DDBJ databases">
        <title>Genome-Resolved Metagenomics of a Microbial Community Performing Photosynthetic Biological Nutrient Removal.</title>
        <authorList>
            <person name="Mcdaniel E.A."/>
        </authorList>
    </citation>
    <scope>NUCLEOTIDE SEQUENCE</scope>
    <source>
        <strain evidence="7">UWPOB_OBS1</strain>
    </source>
</reference>
<keyword evidence="3" id="KW-1133">Transmembrane helix</keyword>
<dbReference type="Pfam" id="PF13103">
    <property type="entry name" value="TonB_2"/>
    <property type="match status" value="1"/>
</dbReference>
<evidence type="ECO:0000256" key="3">
    <source>
        <dbReference type="ARBA" id="ARBA00022989"/>
    </source>
</evidence>
<sequence length="168" mass="16947">MFNAKLSAQALLLSLVFNLSSVSLAQAAPSQSASGKGQSAAAKNKAGAASAKSGAPSQSSGASQAAIRAYCNQTWSKIIGKWLLADGNNHVTITCEISSDGSLGDLSVTSSPKSAEAEAAAINALQESKPLNLLPSGMSRAKITIVFDSKADPHGDSSSSGSVRLDPI</sequence>
<comment type="subcellular location">
    <subcellularLocation>
        <location evidence="1">Membrane</location>
        <topology evidence="1">Single-pass membrane protein</topology>
    </subcellularLocation>
</comment>
<accession>A0A8J7TNP9</accession>
<dbReference type="EMBL" id="JAFLCK010000017">
    <property type="protein sequence ID" value="MBN8661228.1"/>
    <property type="molecule type" value="Genomic_DNA"/>
</dbReference>
<dbReference type="AlphaFoldDB" id="A0A8J7TNP9"/>
<evidence type="ECO:0000313" key="7">
    <source>
        <dbReference type="EMBL" id="MBN8661228.1"/>
    </source>
</evidence>
<evidence type="ECO:0000256" key="6">
    <source>
        <dbReference type="SAM" id="SignalP"/>
    </source>
</evidence>
<dbReference type="InterPro" id="IPR006260">
    <property type="entry name" value="TonB/TolA_C"/>
</dbReference>
<gene>
    <name evidence="7" type="ORF">J0M35_12750</name>
</gene>
<proteinExistence type="predicted"/>
<feature type="signal peptide" evidence="6">
    <location>
        <begin position="1"/>
        <end position="27"/>
    </location>
</feature>
<feature type="chain" id="PRO_5035250154" evidence="6">
    <location>
        <begin position="28"/>
        <end position="168"/>
    </location>
</feature>
<evidence type="ECO:0000256" key="1">
    <source>
        <dbReference type="ARBA" id="ARBA00004167"/>
    </source>
</evidence>
<name>A0A8J7TNP9_9BACT</name>
<evidence type="ECO:0000313" key="8">
    <source>
        <dbReference type="Proteomes" id="UP000664277"/>
    </source>
</evidence>
<dbReference type="Gene3D" id="3.30.1150.10">
    <property type="match status" value="1"/>
</dbReference>
<protein>
    <submittedName>
        <fullName evidence="7">TonB family protein</fullName>
    </submittedName>
</protein>
<evidence type="ECO:0000256" key="2">
    <source>
        <dbReference type="ARBA" id="ARBA00022692"/>
    </source>
</evidence>
<dbReference type="GO" id="GO:0016020">
    <property type="term" value="C:membrane"/>
    <property type="evidence" value="ECO:0007669"/>
    <property type="project" value="UniProtKB-SubCell"/>
</dbReference>
<organism evidence="7 8">
    <name type="scientific">Candidatus Obscuribacter phosphatis</name>
    <dbReference type="NCBI Taxonomy" id="1906157"/>
    <lineage>
        <taxon>Bacteria</taxon>
        <taxon>Bacillati</taxon>
        <taxon>Candidatus Melainabacteria</taxon>
        <taxon>Candidatus Obscuribacterales</taxon>
        <taxon>Candidatus Obscuribacteraceae</taxon>
        <taxon>Candidatus Obscuribacter</taxon>
    </lineage>
</organism>
<dbReference type="Proteomes" id="UP000664277">
    <property type="component" value="Unassembled WGS sequence"/>
</dbReference>
<comment type="caution">
    <text evidence="7">The sequence shown here is derived from an EMBL/GenBank/DDBJ whole genome shotgun (WGS) entry which is preliminary data.</text>
</comment>
<feature type="region of interest" description="Disordered" evidence="5">
    <location>
        <begin position="149"/>
        <end position="168"/>
    </location>
</feature>